<sequence length="90" mass="10084">MPKYIGHHSAETLGHDVWCGIEISTPVFCVLRRTVSLVCPRFDKNRLVLFIVCSPVRPVCLAGWLVGSRRSVLVVAAVVYPRNRNILHST</sequence>
<protein>
    <submittedName>
        <fullName evidence="1">Uncharacterized protein</fullName>
    </submittedName>
</protein>
<evidence type="ECO:0000313" key="2">
    <source>
        <dbReference type="Proteomes" id="UP001292094"/>
    </source>
</evidence>
<accession>A0AAE1PK01</accession>
<reference evidence="1" key="1">
    <citation type="submission" date="2023-11" db="EMBL/GenBank/DDBJ databases">
        <title>Genome assemblies of two species of porcelain crab, Petrolisthes cinctipes and Petrolisthes manimaculis (Anomura: Porcellanidae).</title>
        <authorList>
            <person name="Angst P."/>
        </authorList>
    </citation>
    <scope>NUCLEOTIDE SEQUENCE</scope>
    <source>
        <strain evidence="1">PB745_02</strain>
        <tissue evidence="1">Gill</tissue>
    </source>
</reference>
<dbReference type="EMBL" id="JAWZYT010001882">
    <property type="protein sequence ID" value="KAK4308502.1"/>
    <property type="molecule type" value="Genomic_DNA"/>
</dbReference>
<proteinExistence type="predicted"/>
<name>A0AAE1PK01_9EUCA</name>
<dbReference type="AlphaFoldDB" id="A0AAE1PK01"/>
<comment type="caution">
    <text evidence="1">The sequence shown here is derived from an EMBL/GenBank/DDBJ whole genome shotgun (WGS) entry which is preliminary data.</text>
</comment>
<dbReference type="Proteomes" id="UP001292094">
    <property type="component" value="Unassembled WGS sequence"/>
</dbReference>
<gene>
    <name evidence="1" type="ORF">Pmani_019800</name>
</gene>
<evidence type="ECO:0000313" key="1">
    <source>
        <dbReference type="EMBL" id="KAK4308502.1"/>
    </source>
</evidence>
<keyword evidence="2" id="KW-1185">Reference proteome</keyword>
<organism evidence="1 2">
    <name type="scientific">Petrolisthes manimaculis</name>
    <dbReference type="NCBI Taxonomy" id="1843537"/>
    <lineage>
        <taxon>Eukaryota</taxon>
        <taxon>Metazoa</taxon>
        <taxon>Ecdysozoa</taxon>
        <taxon>Arthropoda</taxon>
        <taxon>Crustacea</taxon>
        <taxon>Multicrustacea</taxon>
        <taxon>Malacostraca</taxon>
        <taxon>Eumalacostraca</taxon>
        <taxon>Eucarida</taxon>
        <taxon>Decapoda</taxon>
        <taxon>Pleocyemata</taxon>
        <taxon>Anomura</taxon>
        <taxon>Galatheoidea</taxon>
        <taxon>Porcellanidae</taxon>
        <taxon>Petrolisthes</taxon>
    </lineage>
</organism>